<keyword evidence="3" id="KW-0285">Flavoprotein</keyword>
<evidence type="ECO:0000259" key="5">
    <source>
        <dbReference type="PROSITE" id="PS00624"/>
    </source>
</evidence>
<evidence type="ECO:0000256" key="1">
    <source>
        <dbReference type="ARBA" id="ARBA00001974"/>
    </source>
</evidence>
<dbReference type="AlphaFoldDB" id="A0A6J4SND6"/>
<sequence length="101" mass="10590">GGAGALRSPQLLMVSGIGPAGHLREMGIGVAHDLPGVGQNLHDHPMVTPVWPVTEGSTMLAAGEPEPVREYALLRRGPLASANFQAAAMLRTGEEDRKSTR</sequence>
<dbReference type="InterPro" id="IPR012132">
    <property type="entry name" value="GMC_OxRdtase"/>
</dbReference>
<evidence type="ECO:0000256" key="2">
    <source>
        <dbReference type="ARBA" id="ARBA00010790"/>
    </source>
</evidence>
<dbReference type="InterPro" id="IPR000172">
    <property type="entry name" value="GMC_OxRdtase_N"/>
</dbReference>
<accession>A0A6J4SND6</accession>
<dbReference type="PANTHER" id="PTHR11552:SF147">
    <property type="entry name" value="CHOLINE DEHYDROGENASE, MITOCHONDRIAL"/>
    <property type="match status" value="1"/>
</dbReference>
<dbReference type="InterPro" id="IPR036188">
    <property type="entry name" value="FAD/NAD-bd_sf"/>
</dbReference>
<organism evidence="6">
    <name type="scientific">uncultured Rubrobacteraceae bacterium</name>
    <dbReference type="NCBI Taxonomy" id="349277"/>
    <lineage>
        <taxon>Bacteria</taxon>
        <taxon>Bacillati</taxon>
        <taxon>Actinomycetota</taxon>
        <taxon>Rubrobacteria</taxon>
        <taxon>Rubrobacterales</taxon>
        <taxon>Rubrobacteraceae</taxon>
        <taxon>environmental samples</taxon>
    </lineage>
</organism>
<dbReference type="PANTHER" id="PTHR11552">
    <property type="entry name" value="GLUCOSE-METHANOL-CHOLINE GMC OXIDOREDUCTASE"/>
    <property type="match status" value="1"/>
</dbReference>
<dbReference type="GO" id="GO:0016614">
    <property type="term" value="F:oxidoreductase activity, acting on CH-OH group of donors"/>
    <property type="evidence" value="ECO:0007669"/>
    <property type="project" value="InterPro"/>
</dbReference>
<dbReference type="GO" id="GO:0050660">
    <property type="term" value="F:flavin adenine dinucleotide binding"/>
    <property type="evidence" value="ECO:0007669"/>
    <property type="project" value="InterPro"/>
</dbReference>
<evidence type="ECO:0000256" key="4">
    <source>
        <dbReference type="ARBA" id="ARBA00022827"/>
    </source>
</evidence>
<protein>
    <submittedName>
        <fullName evidence="6">Oxidoreductase, GMC family</fullName>
    </submittedName>
</protein>
<dbReference type="Pfam" id="PF00732">
    <property type="entry name" value="GMC_oxred_N"/>
    <property type="match status" value="1"/>
</dbReference>
<evidence type="ECO:0000313" key="6">
    <source>
        <dbReference type="EMBL" id="CAA9501967.1"/>
    </source>
</evidence>
<feature type="non-terminal residue" evidence="6">
    <location>
        <position position="1"/>
    </location>
</feature>
<dbReference type="EMBL" id="CADCVK010000387">
    <property type="protein sequence ID" value="CAA9501967.1"/>
    <property type="molecule type" value="Genomic_DNA"/>
</dbReference>
<dbReference type="Gene3D" id="3.50.50.60">
    <property type="entry name" value="FAD/NAD(P)-binding domain"/>
    <property type="match status" value="1"/>
</dbReference>
<proteinExistence type="inferred from homology"/>
<feature type="domain" description="Glucose-methanol-choline oxidoreductase N-terminal" evidence="5">
    <location>
        <begin position="4"/>
        <end position="18"/>
    </location>
</feature>
<comment type="similarity">
    <text evidence="2">Belongs to the GMC oxidoreductase family.</text>
</comment>
<comment type="cofactor">
    <cofactor evidence="1">
        <name>FAD</name>
        <dbReference type="ChEBI" id="CHEBI:57692"/>
    </cofactor>
</comment>
<gene>
    <name evidence="6" type="ORF">AVDCRST_MAG12-2718</name>
</gene>
<name>A0A6J4SND6_9ACTN</name>
<evidence type="ECO:0000256" key="3">
    <source>
        <dbReference type="ARBA" id="ARBA00022630"/>
    </source>
</evidence>
<dbReference type="PROSITE" id="PS00624">
    <property type="entry name" value="GMC_OXRED_2"/>
    <property type="match status" value="1"/>
</dbReference>
<dbReference type="SUPFAM" id="SSF51905">
    <property type="entry name" value="FAD/NAD(P)-binding domain"/>
    <property type="match status" value="1"/>
</dbReference>
<reference evidence="6" key="1">
    <citation type="submission" date="2020-02" db="EMBL/GenBank/DDBJ databases">
        <authorList>
            <person name="Meier V. D."/>
        </authorList>
    </citation>
    <scope>NUCLEOTIDE SEQUENCE</scope>
    <source>
        <strain evidence="6">AVDCRST_MAG12</strain>
    </source>
</reference>
<keyword evidence="4" id="KW-0274">FAD</keyword>